<accession>A0A8J3RMH2</accession>
<dbReference type="Proteomes" id="UP000616724">
    <property type="component" value="Unassembled WGS sequence"/>
</dbReference>
<gene>
    <name evidence="5" type="ORF">Plo01_13970</name>
</gene>
<name>A0A8J3RMH2_9ACTN</name>
<dbReference type="GO" id="GO:0019808">
    <property type="term" value="F:polyamine binding"/>
    <property type="evidence" value="ECO:0007669"/>
    <property type="project" value="InterPro"/>
</dbReference>
<evidence type="ECO:0000256" key="1">
    <source>
        <dbReference type="ARBA" id="ARBA00004418"/>
    </source>
</evidence>
<keyword evidence="5" id="KW-0449">Lipoprotein</keyword>
<dbReference type="SUPFAM" id="SSF53850">
    <property type="entry name" value="Periplasmic binding protein-like II"/>
    <property type="match status" value="1"/>
</dbReference>
<dbReference type="InterPro" id="IPR006311">
    <property type="entry name" value="TAT_signal"/>
</dbReference>
<comment type="caution">
    <text evidence="5">The sequence shown here is derived from an EMBL/GenBank/DDBJ whole genome shotgun (WGS) entry which is preliminary data.</text>
</comment>
<dbReference type="InterPro" id="IPR006059">
    <property type="entry name" value="SBP"/>
</dbReference>
<sequence>MHDPRTSPAFLRGMTQSRSVNRRDVFRLAGLSAAGLALSACGVQGQQKAAPKPSEVADFWAGKQKNGKVVFANWPEYMPEGREPLKKFQQETGIAFEYLEVIDENASFFGKSEPQLRAGQPLGYDIIVMTNGTQFAKMQALGYLVGLDHKQLPNFAANAAPKYKSPAYDPNNTYSIPYTSGMTGIAYNTKYVKDPIKSIQALFDPKYKGKVGMMADSQEIANFGLLALGVAPEQATKADWQKAADLLNKQREDGIVRKYYDQDYIDAVSKGDVWLTMGWSGDVFQRQLAGEPVAFVVPEEGGTIWTDNMMIPKGAANPVDALMLMDYLYKPEIAAELTEYIQFVTPVPAVKELLSTKAAGLSGEDKEALEAMIESPLIFPSEADYAKLHGYISPVQAADQQAFESLFQAVTQG</sequence>
<dbReference type="Gene3D" id="3.40.190.10">
    <property type="entry name" value="Periplasmic binding protein-like II"/>
    <property type="match status" value="2"/>
</dbReference>
<dbReference type="PANTHER" id="PTHR30222">
    <property type="entry name" value="SPERMIDINE/PUTRESCINE-BINDING PERIPLASMIC PROTEIN"/>
    <property type="match status" value="1"/>
</dbReference>
<dbReference type="AlphaFoldDB" id="A0A8J3RMH2"/>
<protein>
    <submittedName>
        <fullName evidence="5">Polyamine-binding lipoprotein</fullName>
    </submittedName>
</protein>
<keyword evidence="6" id="KW-1185">Reference proteome</keyword>
<dbReference type="PRINTS" id="PR00909">
    <property type="entry name" value="SPERMDNBNDNG"/>
</dbReference>
<dbReference type="RefSeq" id="WP_203889682.1">
    <property type="nucleotide sequence ID" value="NZ_BOOH01000013.1"/>
</dbReference>
<organism evidence="5 6">
    <name type="scientific">Planobispora longispora</name>
    <dbReference type="NCBI Taxonomy" id="28887"/>
    <lineage>
        <taxon>Bacteria</taxon>
        <taxon>Bacillati</taxon>
        <taxon>Actinomycetota</taxon>
        <taxon>Actinomycetes</taxon>
        <taxon>Streptosporangiales</taxon>
        <taxon>Streptosporangiaceae</taxon>
        <taxon>Planobispora</taxon>
    </lineage>
</organism>
<dbReference type="PANTHER" id="PTHR30222:SF17">
    <property type="entry name" value="SPERMIDINE_PUTRESCINE-BINDING PERIPLASMIC PROTEIN"/>
    <property type="match status" value="1"/>
</dbReference>
<keyword evidence="3" id="KW-0732">Signal</keyword>
<dbReference type="InterPro" id="IPR001188">
    <property type="entry name" value="Sperm_putr-bd"/>
</dbReference>
<dbReference type="CDD" id="cd13590">
    <property type="entry name" value="PBP2_PotD_PotF_like"/>
    <property type="match status" value="1"/>
</dbReference>
<keyword evidence="4" id="KW-0574">Periplasm</keyword>
<dbReference type="GO" id="GO:0042597">
    <property type="term" value="C:periplasmic space"/>
    <property type="evidence" value="ECO:0007669"/>
    <property type="project" value="UniProtKB-SubCell"/>
</dbReference>
<proteinExistence type="predicted"/>
<dbReference type="EMBL" id="BOOH01000013">
    <property type="protein sequence ID" value="GIH74968.1"/>
    <property type="molecule type" value="Genomic_DNA"/>
</dbReference>
<dbReference type="PROSITE" id="PS51318">
    <property type="entry name" value="TAT"/>
    <property type="match status" value="1"/>
</dbReference>
<reference evidence="5 6" key="1">
    <citation type="submission" date="2021-01" db="EMBL/GenBank/DDBJ databases">
        <title>Whole genome shotgun sequence of Planobispora longispora NBRC 13918.</title>
        <authorList>
            <person name="Komaki H."/>
            <person name="Tamura T."/>
        </authorList>
    </citation>
    <scope>NUCLEOTIDE SEQUENCE [LARGE SCALE GENOMIC DNA]</scope>
    <source>
        <strain evidence="5 6">NBRC 13918</strain>
    </source>
</reference>
<dbReference type="GO" id="GO:0015846">
    <property type="term" value="P:polyamine transport"/>
    <property type="evidence" value="ECO:0007669"/>
    <property type="project" value="InterPro"/>
</dbReference>
<evidence type="ECO:0000256" key="3">
    <source>
        <dbReference type="ARBA" id="ARBA00022729"/>
    </source>
</evidence>
<evidence type="ECO:0000256" key="4">
    <source>
        <dbReference type="ARBA" id="ARBA00022764"/>
    </source>
</evidence>
<dbReference type="Pfam" id="PF13416">
    <property type="entry name" value="SBP_bac_8"/>
    <property type="match status" value="1"/>
</dbReference>
<evidence type="ECO:0000256" key="2">
    <source>
        <dbReference type="ARBA" id="ARBA00022448"/>
    </source>
</evidence>
<evidence type="ECO:0000313" key="5">
    <source>
        <dbReference type="EMBL" id="GIH74968.1"/>
    </source>
</evidence>
<keyword evidence="2" id="KW-0813">Transport</keyword>
<evidence type="ECO:0000313" key="6">
    <source>
        <dbReference type="Proteomes" id="UP000616724"/>
    </source>
</evidence>
<comment type="subcellular location">
    <subcellularLocation>
        <location evidence="1">Periplasm</location>
    </subcellularLocation>
</comment>